<keyword evidence="2" id="KW-1185">Reference proteome</keyword>
<sequence length="141" mass="15192">MNRLWEDNMIEDWRVLELPNAESGEAPRFGQVGEVGNAMIMAEVGEPGLEIPIEVLGPSERSMELIDVGPRGGEKCFFDDPIMVLELSLTTMTIPVVSALGSTETSQLIFVHPGFGGNQECDDGLGDLIGGDIVLSSNEEN</sequence>
<accession>A0ABR2SL01</accession>
<name>A0ABR2SL01_9ROSI</name>
<organism evidence="1 2">
    <name type="scientific">Hibiscus sabdariffa</name>
    <name type="common">roselle</name>
    <dbReference type="NCBI Taxonomy" id="183260"/>
    <lineage>
        <taxon>Eukaryota</taxon>
        <taxon>Viridiplantae</taxon>
        <taxon>Streptophyta</taxon>
        <taxon>Embryophyta</taxon>
        <taxon>Tracheophyta</taxon>
        <taxon>Spermatophyta</taxon>
        <taxon>Magnoliopsida</taxon>
        <taxon>eudicotyledons</taxon>
        <taxon>Gunneridae</taxon>
        <taxon>Pentapetalae</taxon>
        <taxon>rosids</taxon>
        <taxon>malvids</taxon>
        <taxon>Malvales</taxon>
        <taxon>Malvaceae</taxon>
        <taxon>Malvoideae</taxon>
        <taxon>Hibiscus</taxon>
    </lineage>
</organism>
<reference evidence="1 2" key="1">
    <citation type="journal article" date="2024" name="G3 (Bethesda)">
        <title>Genome assembly of Hibiscus sabdariffa L. provides insights into metabolisms of medicinal natural products.</title>
        <authorList>
            <person name="Kim T."/>
        </authorList>
    </citation>
    <scope>NUCLEOTIDE SEQUENCE [LARGE SCALE GENOMIC DNA]</scope>
    <source>
        <strain evidence="1">TK-2024</strain>
        <tissue evidence="1">Old leaves</tissue>
    </source>
</reference>
<evidence type="ECO:0000313" key="2">
    <source>
        <dbReference type="Proteomes" id="UP001396334"/>
    </source>
</evidence>
<gene>
    <name evidence="1" type="ORF">V6N11_038774</name>
</gene>
<proteinExistence type="predicted"/>
<protein>
    <submittedName>
        <fullName evidence="1">Uncharacterized protein</fullName>
    </submittedName>
</protein>
<comment type="caution">
    <text evidence="1">The sequence shown here is derived from an EMBL/GenBank/DDBJ whole genome shotgun (WGS) entry which is preliminary data.</text>
</comment>
<dbReference type="Proteomes" id="UP001396334">
    <property type="component" value="Unassembled WGS sequence"/>
</dbReference>
<evidence type="ECO:0000313" key="1">
    <source>
        <dbReference type="EMBL" id="KAK9025920.1"/>
    </source>
</evidence>
<dbReference type="EMBL" id="JBBPBN010000013">
    <property type="protein sequence ID" value="KAK9025920.1"/>
    <property type="molecule type" value="Genomic_DNA"/>
</dbReference>